<name>A0A182XT48_ANOQN</name>
<protein>
    <submittedName>
        <fullName evidence="1">Uncharacterized protein</fullName>
    </submittedName>
</protein>
<evidence type="ECO:0000313" key="2">
    <source>
        <dbReference type="Proteomes" id="UP000076407"/>
    </source>
</evidence>
<proteinExistence type="predicted"/>
<dbReference type="AlphaFoldDB" id="A0A182XT48"/>
<dbReference type="Proteomes" id="UP000076407">
    <property type="component" value="Unassembled WGS sequence"/>
</dbReference>
<organism evidence="1 2">
    <name type="scientific">Anopheles quadriannulatus</name>
    <name type="common">Mosquito</name>
    <dbReference type="NCBI Taxonomy" id="34691"/>
    <lineage>
        <taxon>Eukaryota</taxon>
        <taxon>Metazoa</taxon>
        <taxon>Ecdysozoa</taxon>
        <taxon>Arthropoda</taxon>
        <taxon>Hexapoda</taxon>
        <taxon>Insecta</taxon>
        <taxon>Pterygota</taxon>
        <taxon>Neoptera</taxon>
        <taxon>Endopterygota</taxon>
        <taxon>Diptera</taxon>
        <taxon>Nematocera</taxon>
        <taxon>Culicoidea</taxon>
        <taxon>Culicidae</taxon>
        <taxon>Anophelinae</taxon>
        <taxon>Anopheles</taxon>
    </lineage>
</organism>
<dbReference type="EnsemblMetazoa" id="AQUA014998-RA">
    <property type="protein sequence ID" value="AQUA014998-PA"/>
    <property type="gene ID" value="AQUA014998"/>
</dbReference>
<sequence>MKTFMLFSMKHETLAHKRTHSSAFVCSPRARTQWDDGSESYAHM</sequence>
<reference evidence="1" key="1">
    <citation type="submission" date="2020-05" db="UniProtKB">
        <authorList>
            <consortium name="EnsemblMetazoa"/>
        </authorList>
    </citation>
    <scope>IDENTIFICATION</scope>
    <source>
        <strain evidence="1">SANGQUA</strain>
    </source>
</reference>
<accession>A0A182XT48</accession>
<evidence type="ECO:0000313" key="1">
    <source>
        <dbReference type="EnsemblMetazoa" id="AQUA014998-PA"/>
    </source>
</evidence>
<keyword evidence="2" id="KW-1185">Reference proteome</keyword>
<dbReference type="VEuPathDB" id="VectorBase:AQUA014998"/>